<dbReference type="AlphaFoldDB" id="A0AA36HYE4"/>
<sequence length="904" mass="99484">MPVEGTNAHAVCRSRIYAWPVFRTRANESRQGRGRRDAPGFQRKEQAIQWLQDTTALTRLSGTDATQGFLRILASLRRLNTADEVEVQTWCAIGGLTSLCELESCLKQNAIELFEIAKFELAKARDKNLLRADLLRPCFASVTCGDVWELQRNGDAASVLASLSGCSETTASSLLRFGTQLSELFAPVEFAKRVGRQDWTRNPCALGAAMLPALDAAVRAARERGREPAVAIFGGFVSAALVARLGCRAIIVEPRRMLRECLRVVLDSNGLGLVELAEEAEVCDILVLEGLEEDGLFEFGHLRRLRSHLQKCQRSSLMPAVVPPSLRVWAALVDESLPRIRGCRLSRFDRMRGFDLQVSHRWPRGACHIQPQLRSRHQQIFELNVSGQSDMEEAHVSFVPEPNMPLTGVAYWIEWPDGPPVSNLADSWMCCIQPLPVRRASASAPAAHIRACLSDIKLWFQWSDESNEPNTMVPPLGKTKLPPWHFKMLNDHERNRRYDLAISRAVARAKARSHRSSSPSDPSDPSVPLLLDCGCGAGLLSLLAQRSGAGVTAVELSAPISDITRETFEDACHESFSPKPPFQLITGDARSLRDRRHDVIVSELMDASGVGESLLSVLEHACKHLALPAAQVIPCSIRLIGGLGWVTLPSCHGFGFSALESLYFCSRQGGPFSGEVSDVCLRGGEGVPSLHTGPFTSRNLNRLRRGEVWDLLTGEHPFLAVHISKALRGESLYPCANEVELVVLRDGVINSILWWWEVQLDEHETLSNRPKALGGYATHWHQPLLPLGPVPVVAGQRLRLKVSISDAAGQKLSFTLEPVPGAWSVPRLPADPLTDLLATWRTAMDEACAENSALTAKFTSRGDLAGLATLQQAVLVLCLMPHAFGCDPFIRDRLLSSYFGVAYK</sequence>
<dbReference type="EMBL" id="CAUJNA010000477">
    <property type="protein sequence ID" value="CAJ1377648.1"/>
    <property type="molecule type" value="Genomic_DNA"/>
</dbReference>
<keyword evidence="3" id="KW-1185">Reference proteome</keyword>
<dbReference type="InterPro" id="IPR025799">
    <property type="entry name" value="Arg_MeTrfase"/>
</dbReference>
<dbReference type="CDD" id="cd02440">
    <property type="entry name" value="AdoMet_MTases"/>
    <property type="match status" value="1"/>
</dbReference>
<dbReference type="SUPFAM" id="SSF53335">
    <property type="entry name" value="S-adenosyl-L-methionine-dependent methyltransferases"/>
    <property type="match status" value="1"/>
</dbReference>
<evidence type="ECO:0000256" key="1">
    <source>
        <dbReference type="ARBA" id="ARBA00022691"/>
    </source>
</evidence>
<evidence type="ECO:0000313" key="2">
    <source>
        <dbReference type="EMBL" id="CAJ1377648.1"/>
    </source>
</evidence>
<dbReference type="PANTHER" id="PTHR11006">
    <property type="entry name" value="PROTEIN ARGININE N-METHYLTRANSFERASE"/>
    <property type="match status" value="1"/>
</dbReference>
<evidence type="ECO:0000313" key="3">
    <source>
        <dbReference type="Proteomes" id="UP001178507"/>
    </source>
</evidence>
<dbReference type="GO" id="GO:0005634">
    <property type="term" value="C:nucleus"/>
    <property type="evidence" value="ECO:0007669"/>
    <property type="project" value="TreeGrafter"/>
</dbReference>
<reference evidence="2" key="1">
    <citation type="submission" date="2023-08" db="EMBL/GenBank/DDBJ databases">
        <authorList>
            <person name="Chen Y."/>
            <person name="Shah S."/>
            <person name="Dougan E. K."/>
            <person name="Thang M."/>
            <person name="Chan C."/>
        </authorList>
    </citation>
    <scope>NUCLEOTIDE SEQUENCE</scope>
</reference>
<keyword evidence="1" id="KW-0949">S-adenosyl-L-methionine</keyword>
<evidence type="ECO:0008006" key="4">
    <source>
        <dbReference type="Google" id="ProtNLM"/>
    </source>
</evidence>
<gene>
    <name evidence="2" type="ORF">EVOR1521_LOCUS6382</name>
</gene>
<dbReference type="PANTHER" id="PTHR11006:SF60">
    <property type="entry name" value="PROTEIN ARGININE N-METHYLTRANSFERASE 9"/>
    <property type="match status" value="1"/>
</dbReference>
<protein>
    <recommendedName>
        <fullName evidence="4">Protein arginine N-methyltransferase 7</fullName>
    </recommendedName>
</protein>
<name>A0AA36HYE4_9DINO</name>
<dbReference type="GO" id="GO:0042054">
    <property type="term" value="F:histone methyltransferase activity"/>
    <property type="evidence" value="ECO:0007669"/>
    <property type="project" value="TreeGrafter"/>
</dbReference>
<dbReference type="Proteomes" id="UP001178507">
    <property type="component" value="Unassembled WGS sequence"/>
</dbReference>
<dbReference type="InterPro" id="IPR029063">
    <property type="entry name" value="SAM-dependent_MTases_sf"/>
</dbReference>
<proteinExistence type="predicted"/>
<dbReference type="Gene3D" id="3.40.50.150">
    <property type="entry name" value="Vaccinia Virus protein VP39"/>
    <property type="match status" value="1"/>
</dbReference>
<comment type="caution">
    <text evidence="2">The sequence shown here is derived from an EMBL/GenBank/DDBJ whole genome shotgun (WGS) entry which is preliminary data.</text>
</comment>
<dbReference type="GO" id="GO:0016274">
    <property type="term" value="F:protein-arginine N-methyltransferase activity"/>
    <property type="evidence" value="ECO:0007669"/>
    <property type="project" value="InterPro"/>
</dbReference>
<organism evidence="2 3">
    <name type="scientific">Effrenium voratum</name>
    <dbReference type="NCBI Taxonomy" id="2562239"/>
    <lineage>
        <taxon>Eukaryota</taxon>
        <taxon>Sar</taxon>
        <taxon>Alveolata</taxon>
        <taxon>Dinophyceae</taxon>
        <taxon>Suessiales</taxon>
        <taxon>Symbiodiniaceae</taxon>
        <taxon>Effrenium</taxon>
    </lineage>
</organism>
<accession>A0AA36HYE4</accession>
<dbReference type="Gene3D" id="2.70.160.11">
    <property type="entry name" value="Hnrnp arginine n-methyltransferase1"/>
    <property type="match status" value="1"/>
</dbReference>